<sequence>MPSKIRIQYSSDFHNKLIISNNFLYTQPSKSNKTKKSSSIIAQWKIYFLMNL</sequence>
<dbReference type="AlphaFoldDB" id="A0A2P2Q7I6"/>
<reference evidence="1" key="1">
    <citation type="submission" date="2018-02" db="EMBL/GenBank/DDBJ databases">
        <title>Rhizophora mucronata_Transcriptome.</title>
        <authorList>
            <person name="Meera S.P."/>
            <person name="Sreeshan A."/>
            <person name="Augustine A."/>
        </authorList>
    </citation>
    <scope>NUCLEOTIDE SEQUENCE</scope>
    <source>
        <tissue evidence="1">Leaf</tissue>
    </source>
</reference>
<accession>A0A2P2Q7I6</accession>
<protein>
    <submittedName>
        <fullName evidence="1">Uncharacterized protein</fullName>
    </submittedName>
</protein>
<organism evidence="1">
    <name type="scientific">Rhizophora mucronata</name>
    <name type="common">Asiatic mangrove</name>
    <dbReference type="NCBI Taxonomy" id="61149"/>
    <lineage>
        <taxon>Eukaryota</taxon>
        <taxon>Viridiplantae</taxon>
        <taxon>Streptophyta</taxon>
        <taxon>Embryophyta</taxon>
        <taxon>Tracheophyta</taxon>
        <taxon>Spermatophyta</taxon>
        <taxon>Magnoliopsida</taxon>
        <taxon>eudicotyledons</taxon>
        <taxon>Gunneridae</taxon>
        <taxon>Pentapetalae</taxon>
        <taxon>rosids</taxon>
        <taxon>fabids</taxon>
        <taxon>Malpighiales</taxon>
        <taxon>Rhizophoraceae</taxon>
        <taxon>Rhizophora</taxon>
    </lineage>
</organism>
<proteinExistence type="predicted"/>
<evidence type="ECO:0000313" key="1">
    <source>
        <dbReference type="EMBL" id="MBX62951.1"/>
    </source>
</evidence>
<dbReference type="EMBL" id="GGEC01082467">
    <property type="protein sequence ID" value="MBX62951.1"/>
    <property type="molecule type" value="Transcribed_RNA"/>
</dbReference>
<name>A0A2P2Q7I6_RHIMU</name>